<evidence type="ECO:0000259" key="1">
    <source>
        <dbReference type="Pfam" id="PF09327"/>
    </source>
</evidence>
<accession>A0A109KI44</accession>
<proteinExistence type="predicted"/>
<gene>
    <name evidence="2" type="ORF">PFL603g_06400</name>
</gene>
<feature type="domain" description="Tip attachment protein J central straight fiber" evidence="1">
    <location>
        <begin position="68"/>
        <end position="104"/>
    </location>
</feature>
<dbReference type="AlphaFoldDB" id="A0A109KI44"/>
<comment type="caution">
    <text evidence="2">The sequence shown here is derived from an EMBL/GenBank/DDBJ whole genome shotgun (WGS) entry which is preliminary data.</text>
</comment>
<dbReference type="Proteomes" id="UP000063434">
    <property type="component" value="Unassembled WGS sequence"/>
</dbReference>
<sequence>MQSANYVPGVSGWRLHKNGSLEFKSSGDPCLSSVGKEESAQPFIVVDGVTYIRQESVDESSIQGAKLAPQWNVKLELLNGKYVAAGIGLGIASQFLVNADKYRVKCMCCGGPAGFDQK</sequence>
<reference evidence="2 3" key="1">
    <citation type="submission" date="2015-05" db="EMBL/GenBank/DDBJ databases">
        <title>A genomic and transcriptomic approach to investigate the blue pigment phenotype in Pseudomonas fluorescens.</title>
        <authorList>
            <person name="Andreani N.A."/>
            <person name="Cardazzo B."/>
        </authorList>
    </citation>
    <scope>NUCLEOTIDE SEQUENCE [LARGE SCALE GENOMIC DNA]</scope>
    <source>
        <strain evidence="2 3">Ps_40</strain>
    </source>
</reference>
<name>A0A109KI44_PSEFL</name>
<dbReference type="RefSeq" id="WP_060766415.1">
    <property type="nucleotide sequence ID" value="NZ_LCYC01000066.1"/>
</dbReference>
<evidence type="ECO:0000313" key="3">
    <source>
        <dbReference type="Proteomes" id="UP000063434"/>
    </source>
</evidence>
<dbReference type="InterPro" id="IPR015406">
    <property type="entry name" value="GpJ_CSF"/>
</dbReference>
<dbReference type="EMBL" id="LCYC01000066">
    <property type="protein sequence ID" value="KWV69648.1"/>
    <property type="molecule type" value="Genomic_DNA"/>
</dbReference>
<dbReference type="PATRIC" id="fig|294.195.peg.6796"/>
<evidence type="ECO:0000313" key="2">
    <source>
        <dbReference type="EMBL" id="KWV69648.1"/>
    </source>
</evidence>
<organism evidence="2 3">
    <name type="scientific">Pseudomonas fluorescens</name>
    <dbReference type="NCBI Taxonomy" id="294"/>
    <lineage>
        <taxon>Bacteria</taxon>
        <taxon>Pseudomonadati</taxon>
        <taxon>Pseudomonadota</taxon>
        <taxon>Gammaproteobacteria</taxon>
        <taxon>Pseudomonadales</taxon>
        <taxon>Pseudomonadaceae</taxon>
        <taxon>Pseudomonas</taxon>
    </lineage>
</organism>
<protein>
    <recommendedName>
        <fullName evidence="1">Tip attachment protein J central straight fiber domain-containing protein</fullName>
    </recommendedName>
</protein>
<dbReference type="Pfam" id="PF09327">
    <property type="entry name" value="Phage_Tail_Tip"/>
    <property type="match status" value="1"/>
</dbReference>